<keyword evidence="3" id="KW-0645">Protease</keyword>
<evidence type="ECO:0000256" key="1">
    <source>
        <dbReference type="SAM" id="MobiDB-lite"/>
    </source>
</evidence>
<feature type="compositionally biased region" description="Polar residues" evidence="1">
    <location>
        <begin position="395"/>
        <end position="413"/>
    </location>
</feature>
<feature type="compositionally biased region" description="Pro residues" evidence="1">
    <location>
        <begin position="7"/>
        <end position="18"/>
    </location>
</feature>
<keyword evidence="3" id="KW-0482">Metalloprotease</keyword>
<feature type="compositionally biased region" description="Basic and acidic residues" evidence="1">
    <location>
        <begin position="352"/>
        <end position="387"/>
    </location>
</feature>
<feature type="region of interest" description="Disordered" evidence="1">
    <location>
        <begin position="1"/>
        <end position="23"/>
    </location>
</feature>
<gene>
    <name evidence="3" type="ORF">A9F13_01g06501</name>
</gene>
<accession>A0AA91T4A3</accession>
<protein>
    <submittedName>
        <fullName evidence="3">DNA-dependent metalloprotease</fullName>
    </submittedName>
</protein>
<reference evidence="3 4" key="1">
    <citation type="submission" date="2017-04" db="EMBL/GenBank/DDBJ databases">
        <title>Draft genome of the yeast Clavispora lusitaniae type strain CBS 6936.</title>
        <authorList>
            <person name="Durrens P."/>
            <person name="Klopp C."/>
            <person name="Biteau N."/>
            <person name="Fitton-Ouhabi V."/>
            <person name="Dementhon K."/>
            <person name="Accoceberry I."/>
            <person name="Sherman D.J."/>
            <person name="Noel T."/>
        </authorList>
    </citation>
    <scope>NUCLEOTIDE SEQUENCE [LARGE SCALE GENOMIC DNA]</scope>
    <source>
        <strain evidence="3 4">CBS 6936</strain>
    </source>
</reference>
<evidence type="ECO:0000313" key="3">
    <source>
        <dbReference type="EMBL" id="OVF11179.1"/>
    </source>
</evidence>
<dbReference type="KEGG" id="clus:A9F13_01g06501"/>
<dbReference type="AlphaFoldDB" id="A0AA91T4A3"/>
<feature type="domain" description="WLM" evidence="2">
    <location>
        <begin position="15"/>
        <end position="210"/>
    </location>
</feature>
<comment type="caution">
    <text evidence="3">The sequence shown here is derived from an EMBL/GenBank/DDBJ whole genome shotgun (WGS) entry which is preliminary data.</text>
</comment>
<dbReference type="EMBL" id="LYUB02000001">
    <property type="protein sequence ID" value="OVF11179.1"/>
    <property type="molecule type" value="Genomic_DNA"/>
</dbReference>
<dbReference type="PANTHER" id="PTHR46622:SF1">
    <property type="entry name" value="DNA-DEPENDENT METALLOPROTEASE WSS1"/>
    <property type="match status" value="1"/>
</dbReference>
<evidence type="ECO:0000313" key="4">
    <source>
        <dbReference type="Proteomes" id="UP000195602"/>
    </source>
</evidence>
<dbReference type="InterPro" id="IPR053000">
    <property type="entry name" value="WSS1-like_metalloprotease"/>
</dbReference>
<dbReference type="Pfam" id="PF08325">
    <property type="entry name" value="WLM"/>
    <property type="match status" value="1"/>
</dbReference>
<organism evidence="3 4">
    <name type="scientific">Clavispora lusitaniae</name>
    <name type="common">Candida lusitaniae</name>
    <dbReference type="NCBI Taxonomy" id="36911"/>
    <lineage>
        <taxon>Eukaryota</taxon>
        <taxon>Fungi</taxon>
        <taxon>Dikarya</taxon>
        <taxon>Ascomycota</taxon>
        <taxon>Saccharomycotina</taxon>
        <taxon>Pichiomycetes</taxon>
        <taxon>Metschnikowiaceae</taxon>
        <taxon>Clavispora</taxon>
    </lineage>
</organism>
<dbReference type="GO" id="GO:0008237">
    <property type="term" value="F:metallopeptidase activity"/>
    <property type="evidence" value="ECO:0007669"/>
    <property type="project" value="UniProtKB-KW"/>
</dbReference>
<feature type="compositionally biased region" description="Basic residues" evidence="1">
    <location>
        <begin position="437"/>
        <end position="447"/>
    </location>
</feature>
<dbReference type="GO" id="GO:0005634">
    <property type="term" value="C:nucleus"/>
    <property type="evidence" value="ECO:0007669"/>
    <property type="project" value="TreeGrafter"/>
</dbReference>
<proteinExistence type="predicted"/>
<evidence type="ECO:0000259" key="2">
    <source>
        <dbReference type="PROSITE" id="PS51397"/>
    </source>
</evidence>
<keyword evidence="3" id="KW-0378">Hydrolase</keyword>
<name>A0AA91T4A3_CLALS</name>
<feature type="region of interest" description="Disordered" evidence="1">
    <location>
        <begin position="342"/>
        <end position="473"/>
    </location>
</feature>
<dbReference type="InterPro" id="IPR013536">
    <property type="entry name" value="WLM_dom"/>
</dbReference>
<dbReference type="PANTHER" id="PTHR46622">
    <property type="entry name" value="DNA-DEPENDENT METALLOPROTEASE WSS1"/>
    <property type="match status" value="1"/>
</dbReference>
<feature type="compositionally biased region" description="Basic and acidic residues" evidence="1">
    <location>
        <begin position="448"/>
        <end position="457"/>
    </location>
</feature>
<sequence length="473" mass="53451">MVVEAPPSKPNPNGPNRPSPVSNITKISSLKRYPDRDYALDLLHQIAKSVGPIIHQYKFKVGLLCEMYPKSDALLGLNVNKGQKILIRLRKPYNSREFYPMSDLIGTFLHELTHNIHGPHDAKFYALWDELREKYESGSIGLSSNYVCEENRLGAGFTAPWSTPKTIREKRLEALSKGKYKAESRRLGGAKPSGENLRSTLLKAANRRLKDSKWCPSADLEKLNLDDIEHPDTIEKFKEVIDLTKEQNEDDSEEIEIIEVDACEADSTSSNKVKGSQSWASVLRPPLEEASFEVKPPINNRPEIQYRRSNSPGKTFISQGDIYPRRKLVADMDFDEIIKKGELIQQATQEPSHSKTIEKRTKKSPHPEEFLEPKRRVRFSESSRDPTLDEGTGPTKDNNSTTVITGHGQSNVASEEEKKPGKGKTVRSKTTASSKKKESHAKRKIPKKHTEVQSDIRSKKKVRSITFDEILGK</sequence>
<dbReference type="GO" id="GO:0006281">
    <property type="term" value="P:DNA repair"/>
    <property type="evidence" value="ECO:0007669"/>
    <property type="project" value="TreeGrafter"/>
</dbReference>
<dbReference type="PROSITE" id="PS51397">
    <property type="entry name" value="WLM"/>
    <property type="match status" value="1"/>
</dbReference>
<dbReference type="Proteomes" id="UP000195602">
    <property type="component" value="Unassembled WGS sequence"/>
</dbReference>